<accession>A0ABR1YP53</accession>
<dbReference type="EMBL" id="JBBWRZ010000006">
    <property type="protein sequence ID" value="KAK8234009.1"/>
    <property type="molecule type" value="Genomic_DNA"/>
</dbReference>
<protein>
    <submittedName>
        <fullName evidence="1">Uncharacterized protein</fullName>
    </submittedName>
</protein>
<reference evidence="1 2" key="1">
    <citation type="submission" date="2024-04" db="EMBL/GenBank/DDBJ databases">
        <title>Phyllosticta paracitricarpa is synonymous to the EU quarantine fungus P. citricarpa based on phylogenomic analyses.</title>
        <authorList>
            <consortium name="Lawrence Berkeley National Laboratory"/>
            <person name="Van Ingen-Buijs V.A."/>
            <person name="Van Westerhoven A.C."/>
            <person name="Haridas S."/>
            <person name="Skiadas P."/>
            <person name="Martin F."/>
            <person name="Groenewald J.Z."/>
            <person name="Crous P.W."/>
            <person name="Seidl M.F."/>
        </authorList>
    </citation>
    <scope>NUCLEOTIDE SEQUENCE [LARGE SCALE GENOMIC DNA]</scope>
    <source>
        <strain evidence="1 2">CBS 123374</strain>
    </source>
</reference>
<comment type="caution">
    <text evidence="1">The sequence shown here is derived from an EMBL/GenBank/DDBJ whole genome shotgun (WGS) entry which is preliminary data.</text>
</comment>
<name>A0ABR1YP53_9PEZI</name>
<dbReference type="Proteomes" id="UP001492380">
    <property type="component" value="Unassembled WGS sequence"/>
</dbReference>
<evidence type="ECO:0000313" key="1">
    <source>
        <dbReference type="EMBL" id="KAK8234009.1"/>
    </source>
</evidence>
<proteinExistence type="predicted"/>
<organism evidence="1 2">
    <name type="scientific">Phyllosticta capitalensis</name>
    <dbReference type="NCBI Taxonomy" id="121624"/>
    <lineage>
        <taxon>Eukaryota</taxon>
        <taxon>Fungi</taxon>
        <taxon>Dikarya</taxon>
        <taxon>Ascomycota</taxon>
        <taxon>Pezizomycotina</taxon>
        <taxon>Dothideomycetes</taxon>
        <taxon>Dothideomycetes incertae sedis</taxon>
        <taxon>Botryosphaeriales</taxon>
        <taxon>Phyllostictaceae</taxon>
        <taxon>Phyllosticta</taxon>
    </lineage>
</organism>
<evidence type="ECO:0000313" key="2">
    <source>
        <dbReference type="Proteomes" id="UP001492380"/>
    </source>
</evidence>
<sequence length="530" mass="58861">MRSRCLWNSTHVKGGHSVKAFCGHVKIDLMDMRYLFHTRSGSTGARTLFSLTYLQHHSGYSAHGESAQTTSPHYSSSHLRSYLPQETHASPARMPCPPRCSHETTADMDAHLRDLLSALGVTSEEPTTYNMLSQMAQDLLNNSESWGSVGGSTAGSVSMGNEDELWEEEHDYWGLEDEDDGEEAGERPGNGFEVGSAAADAELKTTAVDIIAALRERPHSSTGAPLFEPWRSSELEPMLVGTLHDGQPIRDHHVPEYRELLDAVVRHNTSISAPGRLGNAPTQPLDVPWLKRRTRERWAQRYETATGRALLELKAQLKSSTLTGLDRLLYGPNLKYFRRLAYRKMGDECRRDVLGEFAQSMHAARDIAVRELALLQLMYHGQRAELKCRIQAPLSLADVVEEQHANLAQAAAANLCFVESEVEVSETLVDMAEGVMERVERSTAELLARDVQGKMARREESQRRFGLPDSFGSMLVSLEDLDMVRETAQSVLGLAEQMGKELEQIALTAVDAVGATKDLLLLKELTRSPQ</sequence>
<gene>
    <name evidence="1" type="ORF">HDK90DRAFT_286970</name>
</gene>
<keyword evidence="2" id="KW-1185">Reference proteome</keyword>